<dbReference type="EMBL" id="VTEQ01000010">
    <property type="protein sequence ID" value="TYS48227.1"/>
    <property type="molecule type" value="Genomic_DNA"/>
</dbReference>
<dbReference type="Pfam" id="PF08863">
    <property type="entry name" value="YolD"/>
    <property type="match status" value="1"/>
</dbReference>
<organism evidence="1 2">
    <name type="scientific">Rossellomorea marisflavi</name>
    <dbReference type="NCBI Taxonomy" id="189381"/>
    <lineage>
        <taxon>Bacteria</taxon>
        <taxon>Bacillati</taxon>
        <taxon>Bacillota</taxon>
        <taxon>Bacilli</taxon>
        <taxon>Bacillales</taxon>
        <taxon>Bacillaceae</taxon>
        <taxon>Rossellomorea</taxon>
    </lineage>
</organism>
<sequence>MTIRDRGRIKWTSLMLPEHVQKLRDTWEEFEREDKPIIDHFTLNENEERIRYAMK</sequence>
<reference evidence="1 2" key="1">
    <citation type="submission" date="2019-08" db="EMBL/GenBank/DDBJ databases">
        <title>Bacillus genomes from the desert of Cuatro Cienegas, Coahuila.</title>
        <authorList>
            <person name="Olmedo-Alvarez G."/>
        </authorList>
    </citation>
    <scope>NUCLEOTIDE SEQUENCE [LARGE SCALE GENOMIC DNA]</scope>
    <source>
        <strain evidence="1 2">CH108_3D</strain>
    </source>
</reference>
<evidence type="ECO:0000313" key="2">
    <source>
        <dbReference type="Proteomes" id="UP000322997"/>
    </source>
</evidence>
<evidence type="ECO:0000313" key="1">
    <source>
        <dbReference type="EMBL" id="TYS48227.1"/>
    </source>
</evidence>
<proteinExistence type="predicted"/>
<dbReference type="Proteomes" id="UP000322997">
    <property type="component" value="Unassembled WGS sequence"/>
</dbReference>
<name>A0A5D4RA33_9BACI</name>
<dbReference type="AlphaFoldDB" id="A0A5D4RA33"/>
<comment type="caution">
    <text evidence="1">The sequence shown here is derived from an EMBL/GenBank/DDBJ whole genome shotgun (WGS) entry which is preliminary data.</text>
</comment>
<accession>A0A5D4RA33</accession>
<protein>
    <submittedName>
        <fullName evidence="1">YolD-like family protein</fullName>
    </submittedName>
</protein>
<dbReference type="InterPro" id="IPR014962">
    <property type="entry name" value="YolD"/>
</dbReference>
<gene>
    <name evidence="1" type="ORF">FZC83_21365</name>
</gene>